<name>A0A4S4M9H5_9AGAM</name>
<evidence type="ECO:0008006" key="4">
    <source>
        <dbReference type="Google" id="ProtNLM"/>
    </source>
</evidence>
<accession>A0A4S4M9H5</accession>
<protein>
    <recommendedName>
        <fullName evidence="4">PWWP domain-containing protein</fullName>
    </recommendedName>
</protein>
<comment type="caution">
    <text evidence="2">The sequence shown here is derived from an EMBL/GenBank/DDBJ whole genome shotgun (WGS) entry which is preliminary data.</text>
</comment>
<dbReference type="AlphaFoldDB" id="A0A4S4M9H5"/>
<dbReference type="OrthoDB" id="2505887at2759"/>
<feature type="region of interest" description="Disordered" evidence="1">
    <location>
        <begin position="359"/>
        <end position="381"/>
    </location>
</feature>
<keyword evidence="3" id="KW-1185">Reference proteome</keyword>
<proteinExistence type="predicted"/>
<evidence type="ECO:0000313" key="2">
    <source>
        <dbReference type="EMBL" id="THH19590.1"/>
    </source>
</evidence>
<evidence type="ECO:0000313" key="3">
    <source>
        <dbReference type="Proteomes" id="UP000310158"/>
    </source>
</evidence>
<dbReference type="EMBL" id="SGPL01000041">
    <property type="protein sequence ID" value="THH19590.1"/>
    <property type="molecule type" value="Genomic_DNA"/>
</dbReference>
<reference evidence="2 3" key="1">
    <citation type="submission" date="2019-02" db="EMBL/GenBank/DDBJ databases">
        <title>Genome sequencing of the rare red list fungi Bondarzewia mesenterica.</title>
        <authorList>
            <person name="Buettner E."/>
            <person name="Kellner H."/>
        </authorList>
    </citation>
    <scope>NUCLEOTIDE SEQUENCE [LARGE SCALE GENOMIC DNA]</scope>
    <source>
        <strain evidence="2 3">DSM 108281</strain>
    </source>
</reference>
<gene>
    <name evidence="2" type="ORF">EW146_g1614</name>
</gene>
<organism evidence="2 3">
    <name type="scientific">Bondarzewia mesenterica</name>
    <dbReference type="NCBI Taxonomy" id="1095465"/>
    <lineage>
        <taxon>Eukaryota</taxon>
        <taxon>Fungi</taxon>
        <taxon>Dikarya</taxon>
        <taxon>Basidiomycota</taxon>
        <taxon>Agaricomycotina</taxon>
        <taxon>Agaricomycetes</taxon>
        <taxon>Russulales</taxon>
        <taxon>Bondarzewiaceae</taxon>
        <taxon>Bondarzewia</taxon>
    </lineage>
</organism>
<sequence length="602" mass="67614">MFLLFGRISPGAKTDVSLPMPTESYILSMKTNNESLRYTSRPATATYDFWKPPPPDPMLDVPGELVLSLEKKGRTEYWPAKIEEYIPPPKRTAKSRYRLLFLGDAMLSVERSMFYMTGEDAFYSCKLEKFDSGDSKIADNVDADIDESELTRGPSPIPEIPPPTNFGKLSIRQQFSYVKPVVKAVLNDRYPPAKDRHDAFMKGGIIRRALRKEAPAQVESSGRVQPTADSTNAAVIPTHHQDARAQSVLSDLTEVVTPPPSEVTTCGEMLHSERTGHHEQERRRGCEAYEALTQLERIEYCQLVLLHESILQLLLWRSEERTSLKKLDDNEEKHLHEIAFKMSEQMDWVVEIERLREAGQKRRQQKVGPPPMSMSGTRSRPKMSSSAQELLRCQELHDDHKALVEIEREAQRFYGTTGKVCQSSIPTRLPFSAGASLIYTFFFRTMCLIVHSRGPRLVGVLRRQSTARVYLLSAPLWERIVLAIFTTCHAGHLDFATMCCTFTLTRTIHASRWMMEGPIGSFLIISNVSDSWTAASGPVYLLPPPFLLHPPSSEFPHHVTGFSPLLTACCIAEGTLVCTAASSSPASHASATKVLELKQHVV</sequence>
<evidence type="ECO:0000256" key="1">
    <source>
        <dbReference type="SAM" id="MobiDB-lite"/>
    </source>
</evidence>
<dbReference type="Proteomes" id="UP000310158">
    <property type="component" value="Unassembled WGS sequence"/>
</dbReference>